<feature type="transmembrane region" description="Helical" evidence="6">
    <location>
        <begin position="73"/>
        <end position="100"/>
    </location>
</feature>
<keyword evidence="3 6" id="KW-0812">Transmembrane</keyword>
<evidence type="ECO:0000256" key="3">
    <source>
        <dbReference type="ARBA" id="ARBA00022692"/>
    </source>
</evidence>
<evidence type="ECO:0000256" key="2">
    <source>
        <dbReference type="ARBA" id="ARBA00022475"/>
    </source>
</evidence>
<dbReference type="AlphaFoldDB" id="A0A0A8E5T3"/>
<comment type="subcellular location">
    <subcellularLocation>
        <location evidence="1">Cell membrane</location>
        <topology evidence="1">Multi-pass membrane protein</topology>
    </subcellularLocation>
</comment>
<feature type="transmembrane region" description="Helical" evidence="6">
    <location>
        <begin position="142"/>
        <end position="160"/>
    </location>
</feature>
<feature type="transmembrane region" description="Helical" evidence="6">
    <location>
        <begin position="381"/>
        <end position="404"/>
    </location>
</feature>
<feature type="transmembrane region" description="Helical" evidence="6">
    <location>
        <begin position="206"/>
        <end position="224"/>
    </location>
</feature>
<dbReference type="PANTHER" id="PTHR30250">
    <property type="entry name" value="PST FAMILY PREDICTED COLANIC ACID TRANSPORTER"/>
    <property type="match status" value="1"/>
</dbReference>
<organism evidence="7 8">
    <name type="scientific">Allofrancisella guangzhouensis</name>
    <dbReference type="NCBI Taxonomy" id="594679"/>
    <lineage>
        <taxon>Bacteria</taxon>
        <taxon>Pseudomonadati</taxon>
        <taxon>Pseudomonadota</taxon>
        <taxon>Gammaproteobacteria</taxon>
        <taxon>Thiotrichales</taxon>
        <taxon>Francisellaceae</taxon>
        <taxon>Allofrancisella</taxon>
    </lineage>
</organism>
<evidence type="ECO:0000313" key="8">
    <source>
        <dbReference type="Proteomes" id="UP000031104"/>
    </source>
</evidence>
<gene>
    <name evidence="7" type="ORF">SD28_06720</name>
</gene>
<feature type="transmembrane region" description="Helical" evidence="6">
    <location>
        <begin position="32"/>
        <end position="52"/>
    </location>
</feature>
<dbReference type="RefSeq" id="WP_039125298.1">
    <property type="nucleotide sequence ID" value="NZ_CP010427.1"/>
</dbReference>
<dbReference type="InterPro" id="IPR050833">
    <property type="entry name" value="Poly_Biosynth_Transport"/>
</dbReference>
<evidence type="ECO:0000256" key="1">
    <source>
        <dbReference type="ARBA" id="ARBA00004651"/>
    </source>
</evidence>
<name>A0A0A8E5T3_9GAMM</name>
<feature type="transmembrane region" description="Helical" evidence="6">
    <location>
        <begin position="352"/>
        <end position="375"/>
    </location>
</feature>
<dbReference type="KEGG" id="fgu:SD28_06720"/>
<evidence type="ECO:0000313" key="7">
    <source>
        <dbReference type="EMBL" id="AJC49334.1"/>
    </source>
</evidence>
<feature type="transmembrane region" description="Helical" evidence="6">
    <location>
        <begin position="166"/>
        <end position="185"/>
    </location>
</feature>
<feature type="transmembrane region" description="Helical" evidence="6">
    <location>
        <begin position="290"/>
        <end position="312"/>
    </location>
</feature>
<evidence type="ECO:0008006" key="9">
    <source>
        <dbReference type="Google" id="ProtNLM"/>
    </source>
</evidence>
<feature type="transmembrane region" description="Helical" evidence="6">
    <location>
        <begin position="106"/>
        <end position="126"/>
    </location>
</feature>
<dbReference type="OrthoDB" id="8907936at2"/>
<proteinExistence type="predicted"/>
<protein>
    <recommendedName>
        <fullName evidence="9">Polysaccharide biosynthesis protein</fullName>
    </recommendedName>
</protein>
<feature type="transmembrane region" description="Helical" evidence="6">
    <location>
        <begin position="318"/>
        <end position="340"/>
    </location>
</feature>
<keyword evidence="4 6" id="KW-1133">Transmembrane helix</keyword>
<dbReference type="STRING" id="594679.SD28_06720"/>
<dbReference type="GO" id="GO:0005886">
    <property type="term" value="C:plasma membrane"/>
    <property type="evidence" value="ECO:0007669"/>
    <property type="project" value="UniProtKB-SubCell"/>
</dbReference>
<keyword evidence="8" id="KW-1185">Reference proteome</keyword>
<dbReference type="HOGENOM" id="CLU_640607_0_0_6"/>
<keyword evidence="5 6" id="KW-0472">Membrane</keyword>
<dbReference type="PANTHER" id="PTHR30250:SF11">
    <property type="entry name" value="O-ANTIGEN TRANSPORTER-RELATED"/>
    <property type="match status" value="1"/>
</dbReference>
<keyword evidence="2" id="KW-1003">Cell membrane</keyword>
<evidence type="ECO:0000256" key="4">
    <source>
        <dbReference type="ARBA" id="ARBA00022989"/>
    </source>
</evidence>
<dbReference type="EMBL" id="CP010427">
    <property type="protein sequence ID" value="AJC49334.1"/>
    <property type="molecule type" value="Genomic_DNA"/>
</dbReference>
<feature type="transmembrane region" description="Helical" evidence="6">
    <location>
        <begin position="7"/>
        <end position="26"/>
    </location>
</feature>
<dbReference type="Proteomes" id="UP000031104">
    <property type="component" value="Chromosome"/>
</dbReference>
<evidence type="ECO:0000256" key="6">
    <source>
        <dbReference type="SAM" id="Phobius"/>
    </source>
</evidence>
<reference evidence="7 8" key="1">
    <citation type="submission" date="2014-12" db="EMBL/GenBank/DDBJ databases">
        <title>Complete genome sequence of Francisella guanzhouensis strain 08HL01032 isolated from air-conditioning system in China.</title>
        <authorList>
            <person name="Svensson D."/>
            <person name="Ohrman C."/>
            <person name="Backman S."/>
            <person name="Karlsson E."/>
            <person name="Nilsson E."/>
            <person name="Bystrom M."/>
            <person name="Larkeryd A."/>
            <person name="Stenberg P."/>
            <person name="Scholtz H.C."/>
            <person name="Forsman M."/>
            <person name="Sjodin A."/>
        </authorList>
    </citation>
    <scope>NUCLEOTIDE SEQUENCE [LARGE SCALE GENOMIC DNA]</scope>
    <source>
        <strain evidence="7 8">08HL01032</strain>
    </source>
</reference>
<sequence length="406" mass="45090">MVIYPLILALAMIIMMIRPLLVAYLLNQSEFASYSTGLLISSTFCMLGCLGLQTVIQKQMPIDLHLGNNNKSLILLIQGILIAILCLFIGGSICFFSPMLLTLGPLGIFVGIINGFSQQVFLLATIESRSVGKYVIFSLQNLFRAFLVILTTLFVAYFIGSAIVTLLVESLVTIIISYGILYRIFNHYDISILNTVVEAMKKILSINWESSLALMLIMILAFALTNIDRWLVVISLSPKAFANYAMAGIILLGAQSLQVIINSAVFPSLAKMYATGNKKHTFAFAKKNSIYFLLIGVAGSVPGFFLIKQIILYIYPNYYGAILIIPILIFVAILRMSDFWSSYLIVVGEEKILLLIDIAMIVVSLIIWYTITIFISDISIYSIASFAVAIGFLRYFMVMIIAILRS</sequence>
<feature type="transmembrane region" description="Helical" evidence="6">
    <location>
        <begin position="244"/>
        <end position="269"/>
    </location>
</feature>
<accession>A0A0A8E5T3</accession>
<evidence type="ECO:0000256" key="5">
    <source>
        <dbReference type="ARBA" id="ARBA00023136"/>
    </source>
</evidence>